<keyword evidence="2" id="KW-1185">Reference proteome</keyword>
<accession>A0AAD5SB80</accession>
<organism evidence="1 2">
    <name type="scientific">Rhizophlyctis rosea</name>
    <dbReference type="NCBI Taxonomy" id="64517"/>
    <lineage>
        <taxon>Eukaryota</taxon>
        <taxon>Fungi</taxon>
        <taxon>Fungi incertae sedis</taxon>
        <taxon>Chytridiomycota</taxon>
        <taxon>Chytridiomycota incertae sedis</taxon>
        <taxon>Chytridiomycetes</taxon>
        <taxon>Rhizophlyctidales</taxon>
        <taxon>Rhizophlyctidaceae</taxon>
        <taxon>Rhizophlyctis</taxon>
    </lineage>
</organism>
<gene>
    <name evidence="1" type="ORF">HK097_007734</name>
</gene>
<comment type="caution">
    <text evidence="1">The sequence shown here is derived from an EMBL/GenBank/DDBJ whole genome shotgun (WGS) entry which is preliminary data.</text>
</comment>
<sequence length="146" mass="16095">MNYRNWNGIGGLLNMVELWFLRVGPERVEDFRREFDRALAGETGDADGSDLIETRQEEDPFASDPKTLQVDYKKDPCARLKKRSQEAFATCLVAGTEDTFVSALVIEDEGTLVAGFAPMTDVPTLNKRSSNLAPLSLALAPSGRGR</sequence>
<name>A0AAD5SB80_9FUNG</name>
<reference evidence="1" key="1">
    <citation type="submission" date="2020-05" db="EMBL/GenBank/DDBJ databases">
        <title>Phylogenomic resolution of chytrid fungi.</title>
        <authorList>
            <person name="Stajich J.E."/>
            <person name="Amses K."/>
            <person name="Simmons R."/>
            <person name="Seto K."/>
            <person name="Myers J."/>
            <person name="Bonds A."/>
            <person name="Quandt C.A."/>
            <person name="Barry K."/>
            <person name="Liu P."/>
            <person name="Grigoriev I."/>
            <person name="Longcore J.E."/>
            <person name="James T.Y."/>
        </authorList>
    </citation>
    <scope>NUCLEOTIDE SEQUENCE</scope>
    <source>
        <strain evidence="1">JEL0318</strain>
    </source>
</reference>
<protein>
    <submittedName>
        <fullName evidence="1">Uncharacterized protein</fullName>
    </submittedName>
</protein>
<proteinExistence type="predicted"/>
<evidence type="ECO:0000313" key="1">
    <source>
        <dbReference type="EMBL" id="KAJ3051289.1"/>
    </source>
</evidence>
<dbReference type="Proteomes" id="UP001212841">
    <property type="component" value="Unassembled WGS sequence"/>
</dbReference>
<evidence type="ECO:0000313" key="2">
    <source>
        <dbReference type="Proteomes" id="UP001212841"/>
    </source>
</evidence>
<dbReference type="AlphaFoldDB" id="A0AAD5SB80"/>
<dbReference type="EMBL" id="JADGJD010000412">
    <property type="protein sequence ID" value="KAJ3051289.1"/>
    <property type="molecule type" value="Genomic_DNA"/>
</dbReference>